<protein>
    <submittedName>
        <fullName evidence="6">DNA helicase</fullName>
    </submittedName>
</protein>
<feature type="region of interest" description="Disordered" evidence="1">
    <location>
        <begin position="1772"/>
        <end position="1807"/>
    </location>
</feature>
<dbReference type="FunFam" id="3.40.960.10:FF:000002">
    <property type="entry name" value="DNA helicase related protein"/>
    <property type="match status" value="1"/>
</dbReference>
<evidence type="ECO:0000313" key="6">
    <source>
        <dbReference type="EMBL" id="ABD41769.1"/>
    </source>
</evidence>
<feature type="domain" description="DUF3320" evidence="2">
    <location>
        <begin position="1842"/>
        <end position="1890"/>
    </location>
</feature>
<feature type="domain" description="DNA2/NAM7 helicase helicase" evidence="3">
    <location>
        <begin position="693"/>
        <end position="756"/>
    </location>
</feature>
<dbReference type="SUPFAM" id="SSF52540">
    <property type="entry name" value="P-loop containing nucleoside triphosphate hydrolases"/>
    <property type="match status" value="1"/>
</dbReference>
<dbReference type="InterPro" id="IPR021754">
    <property type="entry name" value="DUF3320"/>
</dbReference>
<dbReference type="InterPro" id="IPR041679">
    <property type="entry name" value="DNA2/NAM7-like_C"/>
</dbReference>
<dbReference type="Pfam" id="PF13195">
    <property type="entry name" value="DUF4011"/>
    <property type="match status" value="1"/>
</dbReference>
<dbReference type="InterPro" id="IPR041677">
    <property type="entry name" value="DNA2/NAM7_AAA_11"/>
</dbReference>
<dbReference type="InterPro" id="IPR011335">
    <property type="entry name" value="Restrct_endonuc-II-like"/>
</dbReference>
<keyword evidence="6" id="KW-0347">Helicase</keyword>
<dbReference type="FunFam" id="3.40.50.300:FF:002063">
    <property type="entry name" value="DNA helicase related protein"/>
    <property type="match status" value="1"/>
</dbReference>
<evidence type="ECO:0000259" key="3">
    <source>
        <dbReference type="Pfam" id="PF13086"/>
    </source>
</evidence>
<dbReference type="SUPFAM" id="SSF52980">
    <property type="entry name" value="Restriction endonuclease-like"/>
    <property type="match status" value="1"/>
</dbReference>
<dbReference type="PANTHER" id="PTHR10887:SF495">
    <property type="entry name" value="HELICASE SENATAXIN ISOFORM X1-RELATED"/>
    <property type="match status" value="1"/>
</dbReference>
<keyword evidence="6" id="KW-0378">Hydrolase</keyword>
<proteinExistence type="predicted"/>
<organism evidence="6 7">
    <name type="scientific">Methanospirillum hungatei JF-1 (strain ATCC 27890 / DSM 864 / NBRC 100397 / JF-1)</name>
    <dbReference type="NCBI Taxonomy" id="323259"/>
    <lineage>
        <taxon>Archaea</taxon>
        <taxon>Methanobacteriati</taxon>
        <taxon>Methanobacteriota</taxon>
        <taxon>Stenosarchaea group</taxon>
        <taxon>Methanomicrobia</taxon>
        <taxon>Methanomicrobiales</taxon>
        <taxon>Methanospirillaceae</taxon>
        <taxon>Methanospirillum</taxon>
    </lineage>
</organism>
<feature type="compositionally biased region" description="Basic and acidic residues" evidence="1">
    <location>
        <begin position="1779"/>
        <end position="1795"/>
    </location>
</feature>
<evidence type="ECO:0000313" key="7">
    <source>
        <dbReference type="Proteomes" id="UP000001941"/>
    </source>
</evidence>
<dbReference type="eggNOG" id="arCOG00803">
    <property type="taxonomic scope" value="Archaea"/>
</dbReference>
<keyword evidence="6" id="KW-0547">Nucleotide-binding</keyword>
<feature type="domain" description="DNA2/NAM7 helicase-like C-terminal" evidence="4">
    <location>
        <begin position="1411"/>
        <end position="1602"/>
    </location>
</feature>
<dbReference type="GO" id="GO:0004386">
    <property type="term" value="F:helicase activity"/>
    <property type="evidence" value="ECO:0007669"/>
    <property type="project" value="UniProtKB-KW"/>
</dbReference>
<dbReference type="InParanoid" id="Q2FMH9"/>
<feature type="domain" description="Restriction endonuclease type II-like" evidence="5">
    <location>
        <begin position="1653"/>
        <end position="1748"/>
    </location>
</feature>
<dbReference type="Proteomes" id="UP000001941">
    <property type="component" value="Chromosome"/>
</dbReference>
<dbReference type="HOGENOM" id="CLU_000788_0_1_2"/>
<keyword evidence="7" id="KW-1185">Reference proteome</keyword>
<dbReference type="Gene3D" id="3.40.50.300">
    <property type="entry name" value="P-loop containing nucleotide triphosphate hydrolases"/>
    <property type="match status" value="3"/>
</dbReference>
<dbReference type="Pfam" id="PF18741">
    <property type="entry name" value="MTES_1575"/>
    <property type="match status" value="1"/>
</dbReference>
<dbReference type="InterPro" id="IPR045055">
    <property type="entry name" value="DNA2/NAM7-like"/>
</dbReference>
<dbReference type="Pfam" id="PF13086">
    <property type="entry name" value="AAA_11"/>
    <property type="match status" value="2"/>
</dbReference>
<dbReference type="InterPro" id="IPR025103">
    <property type="entry name" value="DUF4011"/>
</dbReference>
<dbReference type="Pfam" id="PF11784">
    <property type="entry name" value="DUF3320"/>
    <property type="match status" value="1"/>
</dbReference>
<name>Q2FMH9_METHJ</name>
<dbReference type="Pfam" id="PF13087">
    <property type="entry name" value="AAA_12"/>
    <property type="match status" value="1"/>
</dbReference>
<dbReference type="InterPro" id="IPR049468">
    <property type="entry name" value="Restrct_endonuc-II-like_dom"/>
</dbReference>
<evidence type="ECO:0000259" key="5">
    <source>
        <dbReference type="Pfam" id="PF18741"/>
    </source>
</evidence>
<evidence type="ECO:0000259" key="2">
    <source>
        <dbReference type="Pfam" id="PF11784"/>
    </source>
</evidence>
<dbReference type="PANTHER" id="PTHR10887">
    <property type="entry name" value="DNA2/NAM7 HELICASE FAMILY"/>
    <property type="match status" value="1"/>
</dbReference>
<feature type="region of interest" description="Disordered" evidence="1">
    <location>
        <begin position="357"/>
        <end position="389"/>
    </location>
</feature>
<dbReference type="EMBL" id="CP000254">
    <property type="protein sequence ID" value="ABD41769.1"/>
    <property type="molecule type" value="Genomic_DNA"/>
</dbReference>
<dbReference type="InterPro" id="IPR047187">
    <property type="entry name" value="SF1_C_Upf1"/>
</dbReference>
<dbReference type="Gene3D" id="3.40.960.10">
    <property type="entry name" value="VSR Endonuclease"/>
    <property type="match status" value="1"/>
</dbReference>
<gene>
    <name evidence="6" type="ordered locus">Mhun_2061</name>
</gene>
<reference evidence="7" key="1">
    <citation type="journal article" date="2016" name="Stand. Genomic Sci.">
        <title>Complete genome sequence of Methanospirillum hungatei type strain JF1.</title>
        <authorList>
            <person name="Gunsalus R.P."/>
            <person name="Cook L.E."/>
            <person name="Crable B."/>
            <person name="Rohlin L."/>
            <person name="McDonald E."/>
            <person name="Mouttaki H."/>
            <person name="Sieber J.R."/>
            <person name="Poweleit N."/>
            <person name="Zhou H."/>
            <person name="Lapidus A.L."/>
            <person name="Daligault H.E."/>
            <person name="Land M."/>
            <person name="Gilna P."/>
            <person name="Ivanova N."/>
            <person name="Kyrpides N."/>
            <person name="Culley D.E."/>
            <person name="McInerney M.J."/>
        </authorList>
    </citation>
    <scope>NUCLEOTIDE SEQUENCE [LARGE SCALE GENOMIC DNA]</scope>
    <source>
        <strain evidence="7">ATCC 27890 / DSM 864 / NBRC 100397 / JF-1</strain>
    </source>
</reference>
<evidence type="ECO:0000259" key="4">
    <source>
        <dbReference type="Pfam" id="PF13087"/>
    </source>
</evidence>
<accession>Q2FMH9</accession>
<dbReference type="STRING" id="323259.Mhun_2061"/>
<feature type="domain" description="DNA2/NAM7 helicase helicase" evidence="3">
    <location>
        <begin position="1346"/>
        <end position="1386"/>
    </location>
</feature>
<keyword evidence="6" id="KW-0067">ATP-binding</keyword>
<dbReference type="EnsemblBacteria" id="ABD41769">
    <property type="protein sequence ID" value="ABD41769"/>
    <property type="gene ID" value="Mhun_2061"/>
</dbReference>
<dbReference type="CDD" id="cd18808">
    <property type="entry name" value="SF1_C_Upf1"/>
    <property type="match status" value="1"/>
</dbReference>
<dbReference type="KEGG" id="mhu:Mhun_2061"/>
<dbReference type="InterPro" id="IPR027417">
    <property type="entry name" value="P-loop_NTPase"/>
</dbReference>
<evidence type="ECO:0000256" key="1">
    <source>
        <dbReference type="SAM" id="MobiDB-lite"/>
    </source>
</evidence>
<sequence>MNTEKFPPDQQSVPDGSSPLSLIVEYDSAISYAVQQNRIPVIKRIKVGNLADTPLHALRLCITSDPSFSDPYEIIISKISPGETFTIHTIPLILRHGFFRTVVSPVHGSFTAEISYQGKPLLIQSYSVRILAYDQWSGLRSVPELISAFIIPNSPEITAIVQKAQDILYRWTRDSSLTGYQTRDSNRVRKMAAAVYAALQDLHIRYATPEAGFEQEGQKVRLADTIIGERMGNCLDLSLLYAGCLERIGLHPLICITEGHAFAGCWLIPDTFSDVVIEASLPIKKRVELGEILLLDVVTATSDTPVSFEMSVTSGAGHLSDSQGFFCAIDIKTSRNGRYNIIPLPVWAEELAVSDETPIPDDQDRRTEPDNLSEGDGSSGSIPAPPGDIHPPLPFFPYEKRRSCYPRLERWMHNLLDLTLRNHLLNMYNSGSHLTLLTPDLTRLKDAVFEGRAFHVHHFDHTGEVTPHSLLPHDPLFGYFVEELGRNRLYCQISEKELSKRLYNLYAQAKKSLEESGAETLYLALGTLIWYETDISDTPLHAPILLIPLEITRKDVTTGFSIRMGDDEPRINTTLLERLYQDFQIEISSIDPLPIDEHGVDVAAVLHQFRKSVKNLPRYEVVSTAVIGHFTFLKYLMWRDLSTYAEAFMENPLVSNLVEPHLFPYPKDGSFRKPATLDLAVQPGDAFCPVGVDSSQLAAVIAAGEGKTFVLHGPPGTGKSQTITNIIAHCLALGKTVLFVSEKRVALDVVHSRLKESGLAPFCLELHSNKSHKREVLRQFEEVLSLDELPAPDDWSLYAEYLADLRAGLNSYVHALHSVRSTGESFYQGLERLIRLRNVEYIPLSWPDASDCTRETLQDIQAFIHDSRIITGQIVHPRDNVWAGVHCTEWSARWKTAVETGLGHFRSSIEKLSSLFPILCDILGIDPASPSSFLNEIIPIYRLLSTAGCALSPDLLRALRDPHTRKEIGGFIQAGKERNRIWNYLAGRYHPDISQLDCTSLSKKIESMRSAWFLRRKALVREIQSDILPYCLMSIPPVEEFSHDIPKIHRMQELDNIIRNFSDRAALFFGRYWNVEDQDFDICENLVRSAEAVSAAASRIRADEDGYIRLVTCWSDLTFRFMNESDARQIRQQFSDYEDALHQYDREGSSLADLLQYDPGILWPQQTVTDLLSAQAATVQRWEKETSHLKSWCQWNRIRQVADEKGYSPVIQRYEDATLIHSQIEDLMLRSYYQNWVDGIREQDPVLKEFYRPKFEDSIEKFREIDERFTDLTRKEIEARLSARIPRGEGAEKEELGVLRHQIHLQRRNMPVRSLFKSIPTILPRLKPCLLMSPISVAQYLDPDIHRFDLVIFDEASQIPVSDAIGVIARGNSAIIVGDPKQLPPTSLFQRMNESDGDDFRTSALDLESILDECIASDIPQLHLAWHYRSRHESLIAFSNYHFYRNRLLTFPSPHTSPAISLVHIDGVFDSGNTRTNRAEAEAVVSEIVRRLCDPATSSDSIGVITFNERQQDLIRTLLEKERRMRPDIEPYFSDDRPDSVFIKNLENVQGDERDVILFSVGYGPDKSGRVSLNFGPLNRDGGERRLNVAITRARKEIKVFSSMTPEQIDLSRTRRMGVVLLKSFLEFAEKGPKAIAETCIRDMETDLLPIVSDVAKSLTDQGYEVHTHVGCGGYRIDVAVLDPDLPGRYILGIVCDGPRYQKAKSARDRDVLTFFVLHTLGWNIHRLWSTDWWDEQEVELHRIIHTIEKIRSEYAPETMLYCPVEGEELEEKCEEGDQGEHEILQDDGDEHGISGDEGSPKSAVKSFERSSLPHHIPSVPVKFPEICYVAYVGYEVLGTKDDLLSGTRDEDIIRVLQEIVAIEGPVPRDICIARLLPHWQITRKTASVKNKIESLLLSLPFHRETEGNQIFFWSNHQAFLEYVTFRSHPAGDPWQRKADEISMYEYSNAIIHLMKQTGSMSTSALTRIVGSLFGIKRINHALETRIEQGIALLMDRGEVQCKGDELVYVPPD</sequence>